<sequence>MTKSAFEHNIRISLAHHMIIPAIFLVILIILLSQIPVFNCLFPAAVSSSEDMSALYHNSRYINCHADSLHYTGYDYMIGGRVKGHYYYSLEDGKCTIYVLSCKYIQQYGEFPSTINDASFRAELVINDSNLHDLLSLMAGDMNWSYNGLSSVTSTVVVNELRYSPVPVAILGIFLVFALIFTLVHLATIIIGLINPYHTAIYNNTLGRNSTVHIKQACRELMTDYKKAGGFYVTANYVIYANAPVSAIIPIDRISAFYSYSTLCGLPMRRHLAGTITFFIDGHAACHIHNLPPVLTDEVTHVFETSGITNGRAINTQSSTDNS</sequence>
<gene>
    <name evidence="2" type="ORF">BN656_01708</name>
</gene>
<accession>R7A9U8</accession>
<keyword evidence="1" id="KW-0472">Membrane</keyword>
<keyword evidence="1" id="KW-0812">Transmembrane</keyword>
<protein>
    <submittedName>
        <fullName evidence="2">Uncharacterized protein</fullName>
    </submittedName>
</protein>
<reference evidence="2" key="1">
    <citation type="submission" date="2012-11" db="EMBL/GenBank/DDBJ databases">
        <title>Dependencies among metagenomic species, viruses, plasmids and units of genetic variation.</title>
        <authorList>
            <person name="Nielsen H.B."/>
            <person name="Almeida M."/>
            <person name="Juncker A.S."/>
            <person name="Rasmussen S."/>
            <person name="Li J."/>
            <person name="Sunagawa S."/>
            <person name="Plichta D."/>
            <person name="Gautier L."/>
            <person name="Le Chatelier E."/>
            <person name="Peletier E."/>
            <person name="Bonde I."/>
            <person name="Nielsen T."/>
            <person name="Manichanh C."/>
            <person name="Arumugam M."/>
            <person name="Batto J."/>
            <person name="Santos M.B.Q.D."/>
            <person name="Blom N."/>
            <person name="Borruel N."/>
            <person name="Burgdorf K.S."/>
            <person name="Boumezbeur F."/>
            <person name="Casellas F."/>
            <person name="Dore J."/>
            <person name="Guarner F."/>
            <person name="Hansen T."/>
            <person name="Hildebrand F."/>
            <person name="Kaas R.S."/>
            <person name="Kennedy S."/>
            <person name="Kristiansen K."/>
            <person name="Kultima J.R."/>
            <person name="Leonard P."/>
            <person name="Levenez F."/>
            <person name="Lund O."/>
            <person name="Moumen B."/>
            <person name="Le Paslier D."/>
            <person name="Pons N."/>
            <person name="Pedersen O."/>
            <person name="Prifti E."/>
            <person name="Qin J."/>
            <person name="Raes J."/>
            <person name="Tap J."/>
            <person name="Tims S."/>
            <person name="Ussery D.W."/>
            <person name="Yamada T."/>
            <person name="MetaHit consortium"/>
            <person name="Renault P."/>
            <person name="Sicheritz-Ponten T."/>
            <person name="Bork P."/>
            <person name="Wang J."/>
            <person name="Brunak S."/>
            <person name="Ehrlich S.D."/>
        </authorList>
    </citation>
    <scope>NUCLEOTIDE SEQUENCE [LARGE SCALE GENOMIC DNA]</scope>
</reference>
<proteinExistence type="predicted"/>
<feature type="transmembrane region" description="Helical" evidence="1">
    <location>
        <begin position="168"/>
        <end position="194"/>
    </location>
</feature>
<evidence type="ECO:0000256" key="1">
    <source>
        <dbReference type="SAM" id="Phobius"/>
    </source>
</evidence>
<comment type="caution">
    <text evidence="2">The sequence shown here is derived from an EMBL/GenBank/DDBJ whole genome shotgun (WGS) entry which is preliminary data.</text>
</comment>
<keyword evidence="1" id="KW-1133">Transmembrane helix</keyword>
<dbReference type="EMBL" id="CBHH010000050">
    <property type="protein sequence ID" value="CDD57558.1"/>
    <property type="molecule type" value="Genomic_DNA"/>
</dbReference>
<name>R7A9U8_9FIRM</name>
<feature type="transmembrane region" description="Helical" evidence="1">
    <location>
        <begin position="12"/>
        <end position="32"/>
    </location>
</feature>
<dbReference type="AlphaFoldDB" id="R7A9U8"/>
<evidence type="ECO:0000313" key="2">
    <source>
        <dbReference type="EMBL" id="CDD57558.1"/>
    </source>
</evidence>
<organism evidence="2 3">
    <name type="scientific">Bacteroides pectinophilus CAG:437</name>
    <dbReference type="NCBI Taxonomy" id="1263051"/>
    <lineage>
        <taxon>Bacteria</taxon>
        <taxon>Bacillati</taxon>
        <taxon>Bacillota</taxon>
        <taxon>Clostridia</taxon>
        <taxon>Eubacteriales</taxon>
    </lineage>
</organism>
<evidence type="ECO:0000313" key="3">
    <source>
        <dbReference type="Proteomes" id="UP000018141"/>
    </source>
</evidence>
<dbReference type="Proteomes" id="UP000018141">
    <property type="component" value="Unassembled WGS sequence"/>
</dbReference>